<comment type="caution">
    <text evidence="2">The sequence shown here is derived from an EMBL/GenBank/DDBJ whole genome shotgun (WGS) entry which is preliminary data.</text>
</comment>
<feature type="chain" id="PRO_5046790915" description="C-type lysozyme inhibitor domain-containing protein" evidence="1">
    <location>
        <begin position="16"/>
        <end position="104"/>
    </location>
</feature>
<dbReference type="Proteomes" id="UP001589943">
    <property type="component" value="Unassembled WGS sequence"/>
</dbReference>
<dbReference type="EMBL" id="JBHLTL010000011">
    <property type="protein sequence ID" value="MFC0590719.1"/>
    <property type="molecule type" value="Genomic_DNA"/>
</dbReference>
<evidence type="ECO:0008006" key="4">
    <source>
        <dbReference type="Google" id="ProtNLM"/>
    </source>
</evidence>
<evidence type="ECO:0000313" key="3">
    <source>
        <dbReference type="Proteomes" id="UP001589943"/>
    </source>
</evidence>
<accession>A0ABV6PLK5</accession>
<keyword evidence="3" id="KW-1185">Reference proteome</keyword>
<dbReference type="RefSeq" id="WP_379482168.1">
    <property type="nucleotide sequence ID" value="NZ_JBHLTL010000011.1"/>
</dbReference>
<feature type="signal peptide" evidence="1">
    <location>
        <begin position="1"/>
        <end position="15"/>
    </location>
</feature>
<reference evidence="2 3" key="1">
    <citation type="submission" date="2024-09" db="EMBL/GenBank/DDBJ databases">
        <authorList>
            <person name="Sun Q."/>
            <person name="Mori K."/>
        </authorList>
    </citation>
    <scope>NUCLEOTIDE SEQUENCE [LARGE SCALE GENOMIC DNA]</scope>
    <source>
        <strain evidence="2 3">NCAIM B.02537</strain>
    </source>
</reference>
<name>A0ABV6PLK5_9SPHN</name>
<keyword evidence="1" id="KW-0732">Signal</keyword>
<protein>
    <recommendedName>
        <fullName evidence="4">C-type lysozyme inhibitor domain-containing protein</fullName>
    </recommendedName>
</protein>
<evidence type="ECO:0000256" key="1">
    <source>
        <dbReference type="SAM" id="SignalP"/>
    </source>
</evidence>
<organism evidence="2 3">
    <name type="scientific">Novosphingobium aquiterrae</name>
    <dbReference type="NCBI Taxonomy" id="624388"/>
    <lineage>
        <taxon>Bacteria</taxon>
        <taxon>Pseudomonadati</taxon>
        <taxon>Pseudomonadota</taxon>
        <taxon>Alphaproteobacteria</taxon>
        <taxon>Sphingomonadales</taxon>
        <taxon>Sphingomonadaceae</taxon>
        <taxon>Novosphingobium</taxon>
    </lineage>
</organism>
<evidence type="ECO:0000313" key="2">
    <source>
        <dbReference type="EMBL" id="MFC0590719.1"/>
    </source>
</evidence>
<sequence length="104" mass="10693">MKKVMASLAAFTALAGCQTIGGPGVSSYFDCNNGTMLKVTYAKRGATVQVGGSAIPIFLRSVPSVGGTSFEGGGYNLRVMGDTATWSGPTREAPKTCSRVAVPR</sequence>
<proteinExistence type="predicted"/>
<gene>
    <name evidence="2" type="ORF">ACFFF7_15005</name>
</gene>
<dbReference type="PROSITE" id="PS51257">
    <property type="entry name" value="PROKAR_LIPOPROTEIN"/>
    <property type="match status" value="1"/>
</dbReference>